<keyword evidence="3" id="KW-0663">Pyridoxal phosphate</keyword>
<dbReference type="STRING" id="137246.A0A401STB7"/>
<reference evidence="4 5" key="1">
    <citation type="journal article" date="2018" name="Nat. Ecol. Evol.">
        <title>Shark genomes provide insights into elasmobranch evolution and the origin of vertebrates.</title>
        <authorList>
            <person name="Hara Y"/>
            <person name="Yamaguchi K"/>
            <person name="Onimaru K"/>
            <person name="Kadota M"/>
            <person name="Koyanagi M"/>
            <person name="Keeley SD"/>
            <person name="Tatsumi K"/>
            <person name="Tanaka K"/>
            <person name="Motone F"/>
            <person name="Kageyama Y"/>
            <person name="Nozu R"/>
            <person name="Adachi N"/>
            <person name="Nishimura O"/>
            <person name="Nakagawa R"/>
            <person name="Tanegashima C"/>
            <person name="Kiyatake I"/>
            <person name="Matsumoto R"/>
            <person name="Murakumo K"/>
            <person name="Nishida K"/>
            <person name="Terakita A"/>
            <person name="Kuratani S"/>
            <person name="Sato K"/>
            <person name="Hyodo S Kuraku.S."/>
        </authorList>
    </citation>
    <scope>NUCLEOTIDE SEQUENCE [LARGE SCALE GENOMIC DNA]</scope>
</reference>
<dbReference type="EMBL" id="BEZZ01000533">
    <property type="protein sequence ID" value="GCC33612.1"/>
    <property type="molecule type" value="Genomic_DNA"/>
</dbReference>
<accession>A0A401STB7</accession>
<comment type="similarity">
    <text evidence="2">Belongs to the class-IV pyridoxal-phosphate-dependent aminotransferase family.</text>
</comment>
<dbReference type="GO" id="GO:0005739">
    <property type="term" value="C:mitochondrion"/>
    <property type="evidence" value="ECO:0007669"/>
    <property type="project" value="TreeGrafter"/>
</dbReference>
<dbReference type="Gene3D" id="3.30.470.10">
    <property type="match status" value="1"/>
</dbReference>
<dbReference type="PANTHER" id="PTHR11825">
    <property type="entry name" value="SUBGROUP IIII AMINOTRANSFERASE"/>
    <property type="match status" value="1"/>
</dbReference>
<evidence type="ECO:0000256" key="3">
    <source>
        <dbReference type="ARBA" id="ARBA00022898"/>
    </source>
</evidence>
<comment type="caution">
    <text evidence="4">The sequence shown here is derived from an EMBL/GenBank/DDBJ whole genome shotgun (WGS) entry which is preliminary data.</text>
</comment>
<dbReference type="InterPro" id="IPR043131">
    <property type="entry name" value="BCAT-like_N"/>
</dbReference>
<protein>
    <submittedName>
        <fullName evidence="4">Uncharacterized protein</fullName>
    </submittedName>
</protein>
<evidence type="ECO:0000313" key="4">
    <source>
        <dbReference type="EMBL" id="GCC33612.1"/>
    </source>
</evidence>
<comment type="cofactor">
    <cofactor evidence="1">
        <name>pyridoxal 5'-phosphate</name>
        <dbReference type="ChEBI" id="CHEBI:597326"/>
    </cofactor>
</comment>
<keyword evidence="5" id="KW-1185">Reference proteome</keyword>
<dbReference type="AlphaFoldDB" id="A0A401STB7"/>
<dbReference type="GO" id="GO:0009098">
    <property type="term" value="P:L-leucine biosynthetic process"/>
    <property type="evidence" value="ECO:0007669"/>
    <property type="project" value="TreeGrafter"/>
</dbReference>
<dbReference type="SUPFAM" id="SSF56752">
    <property type="entry name" value="D-aminoacid aminotransferase-like PLP-dependent enzymes"/>
    <property type="match status" value="1"/>
</dbReference>
<dbReference type="InterPro" id="IPR005786">
    <property type="entry name" value="B_amino_transII"/>
</dbReference>
<name>A0A401STB7_CHIPU</name>
<sequence>MEIGKHGIDGISPQSVTEIFKAADLQIEMVQTSAKKPDPNQLVFGTSFSDHMLMIHWTAARGWERPQIKPLQNLSLHPAVSALHYSVEVR</sequence>
<gene>
    <name evidence="4" type="ORF">chiPu_0012082</name>
</gene>
<evidence type="ECO:0000256" key="1">
    <source>
        <dbReference type="ARBA" id="ARBA00001933"/>
    </source>
</evidence>
<dbReference type="GO" id="GO:0009099">
    <property type="term" value="P:L-valine biosynthetic process"/>
    <property type="evidence" value="ECO:0007669"/>
    <property type="project" value="TreeGrafter"/>
</dbReference>
<dbReference type="GO" id="GO:0004084">
    <property type="term" value="F:branched-chain-amino-acid transaminase activity"/>
    <property type="evidence" value="ECO:0007669"/>
    <property type="project" value="InterPro"/>
</dbReference>
<proteinExistence type="inferred from homology"/>
<evidence type="ECO:0000256" key="2">
    <source>
        <dbReference type="ARBA" id="ARBA00009320"/>
    </source>
</evidence>
<dbReference type="InterPro" id="IPR036038">
    <property type="entry name" value="Aminotransferase-like"/>
</dbReference>
<organism evidence="4 5">
    <name type="scientific">Chiloscyllium punctatum</name>
    <name type="common">Brownbanded bambooshark</name>
    <name type="synonym">Hemiscyllium punctatum</name>
    <dbReference type="NCBI Taxonomy" id="137246"/>
    <lineage>
        <taxon>Eukaryota</taxon>
        <taxon>Metazoa</taxon>
        <taxon>Chordata</taxon>
        <taxon>Craniata</taxon>
        <taxon>Vertebrata</taxon>
        <taxon>Chondrichthyes</taxon>
        <taxon>Elasmobranchii</taxon>
        <taxon>Galeomorphii</taxon>
        <taxon>Galeoidea</taxon>
        <taxon>Orectolobiformes</taxon>
        <taxon>Hemiscylliidae</taxon>
        <taxon>Chiloscyllium</taxon>
    </lineage>
</organism>
<dbReference type="PANTHER" id="PTHR11825:SF44">
    <property type="entry name" value="BRANCHED-CHAIN-AMINO-ACID AMINOTRANSFERASE"/>
    <property type="match status" value="1"/>
</dbReference>
<dbReference type="OrthoDB" id="1732691at2759"/>
<dbReference type="OMA" id="MEIGKHG"/>
<evidence type="ECO:0000313" key="5">
    <source>
        <dbReference type="Proteomes" id="UP000287033"/>
    </source>
</evidence>
<dbReference type="Proteomes" id="UP000287033">
    <property type="component" value="Unassembled WGS sequence"/>
</dbReference>